<dbReference type="AlphaFoldDB" id="A0AAD5UQJ5"/>
<feature type="compositionally biased region" description="Basic and acidic residues" evidence="1">
    <location>
        <begin position="188"/>
        <end position="197"/>
    </location>
</feature>
<comment type="caution">
    <text evidence="2">The sequence shown here is derived from an EMBL/GenBank/DDBJ whole genome shotgun (WGS) entry which is preliminary data.</text>
</comment>
<accession>A0AAD5UQJ5</accession>
<organism evidence="2 3">
    <name type="scientific">Meripilus lineatus</name>
    <dbReference type="NCBI Taxonomy" id="2056292"/>
    <lineage>
        <taxon>Eukaryota</taxon>
        <taxon>Fungi</taxon>
        <taxon>Dikarya</taxon>
        <taxon>Basidiomycota</taxon>
        <taxon>Agaricomycotina</taxon>
        <taxon>Agaricomycetes</taxon>
        <taxon>Polyporales</taxon>
        <taxon>Meripilaceae</taxon>
        <taxon>Meripilus</taxon>
    </lineage>
</organism>
<feature type="compositionally biased region" description="Basic residues" evidence="1">
    <location>
        <begin position="88"/>
        <end position="99"/>
    </location>
</feature>
<evidence type="ECO:0000313" key="2">
    <source>
        <dbReference type="EMBL" id="KAJ3473363.1"/>
    </source>
</evidence>
<protein>
    <submittedName>
        <fullName evidence="2">Uncharacterized protein</fullName>
    </submittedName>
</protein>
<sequence>MVAFFDDFRCDRCASIPSMHACAWRHNDGGNCVKCLAEKQTCKWPLAFATQWEALVKPLDPSCLVHPSDGLFRLWVQGDPERPPDRGQRRRRESRRGGNRRGGTAGTSSSRPTPLSVPSSNLTTPISASTSLSAALDLPLTLPPPPLSSPQILQGWIAFFESEIAQMQRVHDAAVARRRDMIAVLQRGLRDPSREEAPAGSGESGDVEQESGKSDGEESSSSSGEEGESSDEEEEE</sequence>
<evidence type="ECO:0000313" key="3">
    <source>
        <dbReference type="Proteomes" id="UP001212997"/>
    </source>
</evidence>
<evidence type="ECO:0000256" key="1">
    <source>
        <dbReference type="SAM" id="MobiDB-lite"/>
    </source>
</evidence>
<proteinExistence type="predicted"/>
<gene>
    <name evidence="2" type="ORF">NLI96_g13037</name>
</gene>
<feature type="region of interest" description="Disordered" evidence="1">
    <location>
        <begin position="76"/>
        <end position="124"/>
    </location>
</feature>
<reference evidence="2" key="1">
    <citation type="submission" date="2022-07" db="EMBL/GenBank/DDBJ databases">
        <title>Genome Sequence of Physisporinus lineatus.</title>
        <authorList>
            <person name="Buettner E."/>
        </authorList>
    </citation>
    <scope>NUCLEOTIDE SEQUENCE</scope>
    <source>
        <strain evidence="2">VT162</strain>
    </source>
</reference>
<dbReference type="Proteomes" id="UP001212997">
    <property type="component" value="Unassembled WGS sequence"/>
</dbReference>
<name>A0AAD5UQJ5_9APHY</name>
<feature type="compositionally biased region" description="Acidic residues" evidence="1">
    <location>
        <begin position="225"/>
        <end position="236"/>
    </location>
</feature>
<feature type="region of interest" description="Disordered" evidence="1">
    <location>
        <begin position="187"/>
        <end position="236"/>
    </location>
</feature>
<keyword evidence="3" id="KW-1185">Reference proteome</keyword>
<dbReference type="EMBL" id="JANAWD010001427">
    <property type="protein sequence ID" value="KAJ3473363.1"/>
    <property type="molecule type" value="Genomic_DNA"/>
</dbReference>